<proteinExistence type="predicted"/>
<name>A0A4C1XIU9_EUMVA</name>
<comment type="caution">
    <text evidence="1">The sequence shown here is derived from an EMBL/GenBank/DDBJ whole genome shotgun (WGS) entry which is preliminary data.</text>
</comment>
<dbReference type="EMBL" id="BGZK01000853">
    <property type="protein sequence ID" value="GBP62912.1"/>
    <property type="molecule type" value="Genomic_DNA"/>
</dbReference>
<organism evidence="1 2">
    <name type="scientific">Eumeta variegata</name>
    <name type="common">Bagworm moth</name>
    <name type="synonym">Eumeta japonica</name>
    <dbReference type="NCBI Taxonomy" id="151549"/>
    <lineage>
        <taxon>Eukaryota</taxon>
        <taxon>Metazoa</taxon>
        <taxon>Ecdysozoa</taxon>
        <taxon>Arthropoda</taxon>
        <taxon>Hexapoda</taxon>
        <taxon>Insecta</taxon>
        <taxon>Pterygota</taxon>
        <taxon>Neoptera</taxon>
        <taxon>Endopterygota</taxon>
        <taxon>Lepidoptera</taxon>
        <taxon>Glossata</taxon>
        <taxon>Ditrysia</taxon>
        <taxon>Tineoidea</taxon>
        <taxon>Psychidae</taxon>
        <taxon>Oiketicinae</taxon>
        <taxon>Eumeta</taxon>
    </lineage>
</organism>
<reference evidence="1 2" key="1">
    <citation type="journal article" date="2019" name="Commun. Biol.">
        <title>The bagworm genome reveals a unique fibroin gene that provides high tensile strength.</title>
        <authorList>
            <person name="Kono N."/>
            <person name="Nakamura H."/>
            <person name="Ohtoshi R."/>
            <person name="Tomita M."/>
            <person name="Numata K."/>
            <person name="Arakawa K."/>
        </authorList>
    </citation>
    <scope>NUCLEOTIDE SEQUENCE [LARGE SCALE GENOMIC DNA]</scope>
</reference>
<evidence type="ECO:0000313" key="2">
    <source>
        <dbReference type="Proteomes" id="UP000299102"/>
    </source>
</evidence>
<dbReference type="AlphaFoldDB" id="A0A4C1XIU9"/>
<dbReference type="Proteomes" id="UP000299102">
    <property type="component" value="Unassembled WGS sequence"/>
</dbReference>
<gene>
    <name evidence="1" type="ORF">EVAR_42727_1</name>
</gene>
<sequence>MQFIWNRDPDYGRPNFLSVSLRPTYVGTSYRTSKTLITLKSEFCWRAVHHAESVACLVQMDTVSYTRLQPKFWFTVQFEAYVAYEPSSKFGHAAVRGATAAPLR</sequence>
<protein>
    <submittedName>
        <fullName evidence="1">Uncharacterized protein</fullName>
    </submittedName>
</protein>
<evidence type="ECO:0000313" key="1">
    <source>
        <dbReference type="EMBL" id="GBP62912.1"/>
    </source>
</evidence>
<keyword evidence="2" id="KW-1185">Reference proteome</keyword>
<accession>A0A4C1XIU9</accession>